<name>G0V383_TRYCI</name>
<keyword evidence="3" id="KW-0539">Nucleus</keyword>
<dbReference type="AlphaFoldDB" id="G0V383"/>
<dbReference type="Gene3D" id="1.25.40.10">
    <property type="entry name" value="Tetratricopeptide repeat domain"/>
    <property type="match status" value="1"/>
</dbReference>
<gene>
    <name evidence="5" type="ORF">TCIL3000_11_16160</name>
</gene>
<dbReference type="Pfam" id="PF05843">
    <property type="entry name" value="Suf"/>
    <property type="match status" value="1"/>
</dbReference>
<dbReference type="SUPFAM" id="SSF48452">
    <property type="entry name" value="TPR-like"/>
    <property type="match status" value="1"/>
</dbReference>
<keyword evidence="2" id="KW-0677">Repeat</keyword>
<dbReference type="InterPro" id="IPR045243">
    <property type="entry name" value="Rna14-like"/>
</dbReference>
<reference evidence="5" key="1">
    <citation type="journal article" date="2012" name="Proc. Natl. Acad. Sci. U.S.A.">
        <title>Antigenic diversity is generated by distinct evolutionary mechanisms in African trypanosome species.</title>
        <authorList>
            <person name="Jackson A.P."/>
            <person name="Berry A."/>
            <person name="Aslett M."/>
            <person name="Allison H.C."/>
            <person name="Burton P."/>
            <person name="Vavrova-Anderson J."/>
            <person name="Brown R."/>
            <person name="Browne H."/>
            <person name="Corton N."/>
            <person name="Hauser H."/>
            <person name="Gamble J."/>
            <person name="Gilderthorp R."/>
            <person name="Marcello L."/>
            <person name="McQuillan J."/>
            <person name="Otto T.D."/>
            <person name="Quail M.A."/>
            <person name="Sanders M.J."/>
            <person name="van Tonder A."/>
            <person name="Ginger M.L."/>
            <person name="Field M.C."/>
            <person name="Barry J.D."/>
            <person name="Hertz-Fowler C."/>
            <person name="Berriman M."/>
        </authorList>
    </citation>
    <scope>NUCLEOTIDE SEQUENCE</scope>
    <source>
        <strain evidence="5">IL3000</strain>
    </source>
</reference>
<dbReference type="GO" id="GO:0031124">
    <property type="term" value="P:mRNA 3'-end processing"/>
    <property type="evidence" value="ECO:0007669"/>
    <property type="project" value="InterPro"/>
</dbReference>
<protein>
    <submittedName>
        <fullName evidence="5">Uncharacterized protein TCIL3000_11_16160</fullName>
    </submittedName>
</protein>
<dbReference type="EMBL" id="HE575324">
    <property type="protein sequence ID" value="CCC96106.1"/>
    <property type="molecule type" value="Genomic_DNA"/>
</dbReference>
<dbReference type="GO" id="GO:0003729">
    <property type="term" value="F:mRNA binding"/>
    <property type="evidence" value="ECO:0007669"/>
    <property type="project" value="TreeGrafter"/>
</dbReference>
<dbReference type="InterPro" id="IPR011990">
    <property type="entry name" value="TPR-like_helical_dom_sf"/>
</dbReference>
<accession>G0V383</accession>
<evidence type="ECO:0000256" key="2">
    <source>
        <dbReference type="ARBA" id="ARBA00022737"/>
    </source>
</evidence>
<dbReference type="GO" id="GO:0005634">
    <property type="term" value="C:nucleus"/>
    <property type="evidence" value="ECO:0007669"/>
    <property type="project" value="UniProtKB-SubCell"/>
</dbReference>
<proteinExistence type="predicted"/>
<dbReference type="PANTHER" id="PTHR19980:SF0">
    <property type="entry name" value="CLEAVAGE STIMULATION FACTOR SUBUNIT 3"/>
    <property type="match status" value="1"/>
</dbReference>
<evidence type="ECO:0000256" key="3">
    <source>
        <dbReference type="ARBA" id="ARBA00023242"/>
    </source>
</evidence>
<evidence type="ECO:0000256" key="1">
    <source>
        <dbReference type="ARBA" id="ARBA00004123"/>
    </source>
</evidence>
<dbReference type="VEuPathDB" id="TriTrypDB:TcIL3000.11.16160"/>
<comment type="subcellular location">
    <subcellularLocation>
        <location evidence="1">Nucleus</location>
    </subcellularLocation>
</comment>
<feature type="domain" description="Suppressor of forked" evidence="4">
    <location>
        <begin position="185"/>
        <end position="546"/>
    </location>
</feature>
<sequence length="976" mass="111445">MGDVESDLRDMMNRLRFAAGKIEAAPVQEVVVPHIDEKCLLIIQRALCHHPALASLHSAREELKKELMIQLQDTLRADIVPVDDIGRMLTWMNEVSEALEMERLSAVFIEPERVLSEVQQKTLDELGVEMLPRLSQHKPGELSPWDVLFSLVTGPLFHIDESQQKRVEIHIPNPTAARINDLVDINNNIYCVSSWKSLLNSLDEYPINMVRHVWHAATFFFPTCGPVVVSYLRKEIHEISKGRHLWDERHEDDAKETYRSYCRVMNCFFRHLPLCFSVELYRMFFDFLETYIRPDDIGLENVFRSALQRDIGHCPGSTDIWKKFLRWKGDKIPDTFQRREWVRKVYIRMLRTPLHDLQEVKEDYEYFLKKEYRGRPPSEGHVEERFLRARAAASELGKLLWTVGGCSSFSSSGRDALTRASYLPHPVRINVNGGQSSVSEKDDSTRRSEIEVWQQWSSLIEWEISTSAYAGIELFGYERIRFFMAMRTSFFPHEAFCWINYVDHCLEKQPLLSEGERRAMAAEVLERASFLLPKNLFMRIAHCDYMLNGLGEPECAHRTMKELLLQQRQLAVDFIKGSFSDTTMVVKALENVALLSINWMRWGSISREVTNTQFTRLVARFTMHRVDFLSLIMGVVRRASREDKTFTPRRSQQAFNTFCHHWIRLELIRNGALKEALLILERWKDHLKMFVGSARDRDWSMIDCGVDEYFTSSCGDICQSDGSVAPQVVDILEDLSQMISSLNPVATGDGPALFSFRSADLLTQQVENIRSSFFVESKGAKSLLPYFKLPLDLVSSRIYGSTVPLQTYDNPLFTAEWTGLEEASSFYISSAYGGGEKVGVPLASLQCPIAAMPDDAAWIVYKAANHSSNPTSGRVDSRRRDGAIVVEQKSKKINRPPNRRALVARSVHLKGLPLALQSTEGAAAAVATALPDMGKVEKMLTEALPTVYETDSLFKDVSVDTEWLLGVLQNMAALRP</sequence>
<dbReference type="InterPro" id="IPR008847">
    <property type="entry name" value="Suf"/>
</dbReference>
<dbReference type="PANTHER" id="PTHR19980">
    <property type="entry name" value="RNA CLEAVAGE STIMULATION FACTOR"/>
    <property type="match status" value="1"/>
</dbReference>
<organism evidence="5">
    <name type="scientific">Trypanosoma congolense (strain IL3000)</name>
    <dbReference type="NCBI Taxonomy" id="1068625"/>
    <lineage>
        <taxon>Eukaryota</taxon>
        <taxon>Discoba</taxon>
        <taxon>Euglenozoa</taxon>
        <taxon>Kinetoplastea</taxon>
        <taxon>Metakinetoplastina</taxon>
        <taxon>Trypanosomatida</taxon>
        <taxon>Trypanosomatidae</taxon>
        <taxon>Trypanosoma</taxon>
        <taxon>Nannomonas</taxon>
    </lineage>
</organism>
<evidence type="ECO:0000259" key="4">
    <source>
        <dbReference type="Pfam" id="PF05843"/>
    </source>
</evidence>
<evidence type="ECO:0000313" key="5">
    <source>
        <dbReference type="EMBL" id="CCC96106.1"/>
    </source>
</evidence>